<evidence type="ECO:0000313" key="1">
    <source>
        <dbReference type="EMBL" id="NYE47546.1"/>
    </source>
</evidence>
<organism evidence="1 2">
    <name type="scientific">Spinactinospora alkalitolerans</name>
    <dbReference type="NCBI Taxonomy" id="687207"/>
    <lineage>
        <taxon>Bacteria</taxon>
        <taxon>Bacillati</taxon>
        <taxon>Actinomycetota</taxon>
        <taxon>Actinomycetes</taxon>
        <taxon>Streptosporangiales</taxon>
        <taxon>Nocardiopsidaceae</taxon>
        <taxon>Spinactinospora</taxon>
    </lineage>
</organism>
<gene>
    <name evidence="1" type="ORF">HDA32_002666</name>
</gene>
<evidence type="ECO:0000313" key="2">
    <source>
        <dbReference type="Proteomes" id="UP000589036"/>
    </source>
</evidence>
<sequence length="78" mass="7845">MSNGTDTPPRTAIVTGSTLLGAELGLPAAQLALGASDGHAFAGAHPQEVDFELGEGGQDVLGQVQYWQAAVFAPGPGR</sequence>
<comment type="caution">
    <text evidence="1">The sequence shown here is derived from an EMBL/GenBank/DDBJ whole genome shotgun (WGS) entry which is preliminary data.</text>
</comment>
<reference evidence="1 2" key="1">
    <citation type="submission" date="2020-07" db="EMBL/GenBank/DDBJ databases">
        <title>Sequencing the genomes of 1000 actinobacteria strains.</title>
        <authorList>
            <person name="Klenk H.-P."/>
        </authorList>
    </citation>
    <scope>NUCLEOTIDE SEQUENCE [LARGE SCALE GENOMIC DNA]</scope>
    <source>
        <strain evidence="1 2">CXB654</strain>
    </source>
</reference>
<keyword evidence="2" id="KW-1185">Reference proteome</keyword>
<protein>
    <submittedName>
        <fullName evidence="1">Uncharacterized protein</fullName>
    </submittedName>
</protein>
<dbReference type="EMBL" id="JACCCC010000001">
    <property type="protein sequence ID" value="NYE47546.1"/>
    <property type="molecule type" value="Genomic_DNA"/>
</dbReference>
<dbReference type="Proteomes" id="UP000589036">
    <property type="component" value="Unassembled WGS sequence"/>
</dbReference>
<proteinExistence type="predicted"/>
<name>A0A852TSY5_9ACTN</name>
<dbReference type="RefSeq" id="WP_179643465.1">
    <property type="nucleotide sequence ID" value="NZ_BAAAYY010000015.1"/>
</dbReference>
<accession>A0A852TSY5</accession>
<dbReference type="AlphaFoldDB" id="A0A852TSY5"/>